<sequence>MGFGDSATASLPTCFREKHEARTRLASTSLRSPSVHHLSVCCQSACSLSQRHRRRRLRRCCRATTNSSRRPGYAACLPDTTGEVVVSTTSVMRRPTPGVHAPPRPEPSSLCRGDSSRVTETPNNQAAVRFAVPVAKRAVSDDSAAPTDRTDNTARTGFPSTPQRTKNDSGAERRVVERAWDTYRVDKGSGVLSLCFVGVAKRGCISCQLRRWSTCSAARRAFVVRGGGRGGAEPRREEARNGVQCWCRADDERFLVLFGARV</sequence>
<evidence type="ECO:0000313" key="2">
    <source>
        <dbReference type="EMBL" id="KAK8170198.1"/>
    </source>
</evidence>
<dbReference type="Proteomes" id="UP001456524">
    <property type="component" value="Unassembled WGS sequence"/>
</dbReference>
<feature type="region of interest" description="Disordered" evidence="1">
    <location>
        <begin position="92"/>
        <end position="124"/>
    </location>
</feature>
<accession>A0ABR1XXS1</accession>
<reference evidence="2 3" key="1">
    <citation type="journal article" date="2022" name="G3 (Bethesda)">
        <title>Enemy or ally: a genomic approach to elucidate the lifestyle of Phyllosticta citrichinaensis.</title>
        <authorList>
            <person name="Buijs V.A."/>
            <person name="Groenewald J.Z."/>
            <person name="Haridas S."/>
            <person name="LaButti K.M."/>
            <person name="Lipzen A."/>
            <person name="Martin F.M."/>
            <person name="Barry K."/>
            <person name="Grigoriev I.V."/>
            <person name="Crous P.W."/>
            <person name="Seidl M.F."/>
        </authorList>
    </citation>
    <scope>NUCLEOTIDE SEQUENCE [LARGE SCALE GENOMIC DNA]</scope>
    <source>
        <strain evidence="2 3">CBS 129764</strain>
    </source>
</reference>
<comment type="caution">
    <text evidence="2">The sequence shown here is derived from an EMBL/GenBank/DDBJ whole genome shotgun (WGS) entry which is preliminary data.</text>
</comment>
<name>A0ABR1XXS1_9PEZI</name>
<proteinExistence type="predicted"/>
<gene>
    <name evidence="2" type="ORF">IWX90DRAFT_201489</name>
</gene>
<evidence type="ECO:0000256" key="1">
    <source>
        <dbReference type="SAM" id="MobiDB-lite"/>
    </source>
</evidence>
<protein>
    <submittedName>
        <fullName evidence="2">Uncharacterized protein</fullName>
    </submittedName>
</protein>
<feature type="compositionally biased region" description="Polar residues" evidence="1">
    <location>
        <begin position="153"/>
        <end position="164"/>
    </location>
</feature>
<evidence type="ECO:0000313" key="3">
    <source>
        <dbReference type="Proteomes" id="UP001456524"/>
    </source>
</evidence>
<organism evidence="2 3">
    <name type="scientific">Phyllosticta citrichinensis</name>
    <dbReference type="NCBI Taxonomy" id="1130410"/>
    <lineage>
        <taxon>Eukaryota</taxon>
        <taxon>Fungi</taxon>
        <taxon>Dikarya</taxon>
        <taxon>Ascomycota</taxon>
        <taxon>Pezizomycotina</taxon>
        <taxon>Dothideomycetes</taxon>
        <taxon>Dothideomycetes incertae sedis</taxon>
        <taxon>Botryosphaeriales</taxon>
        <taxon>Phyllostictaceae</taxon>
        <taxon>Phyllosticta</taxon>
    </lineage>
</organism>
<dbReference type="EMBL" id="JBBWUH010000004">
    <property type="protein sequence ID" value="KAK8170198.1"/>
    <property type="molecule type" value="Genomic_DNA"/>
</dbReference>
<feature type="region of interest" description="Disordered" evidence="1">
    <location>
        <begin position="136"/>
        <end position="172"/>
    </location>
</feature>
<keyword evidence="3" id="KW-1185">Reference proteome</keyword>